<feature type="domain" description="SprT-like" evidence="2">
    <location>
        <begin position="8"/>
        <end position="66"/>
    </location>
</feature>
<sequence>MCFFEDAGFCKIELSEDWLLHHPAIDTKNILLHEMIHAYMWIKYENADHGDHGKIFQDMAKRIESSSVYDDERPNCGYNIALDHDPLKDVETTINRKRRNHDCGVIESSLCAQISNSSDYEEIGESFTSTNNSRDLKDYEDEVKFLYENCNAIESNVLSCEDPSSSRRSTMFGKQMARKIKKEDISILETINYRDFYSADDERKNNPGINPSSGMSKKRDFLFTEGCMVDEDQDSCWQILKKRRYDECSSSKQEMEYDVIVPLLNWYLFNEGGAEEDKGIPLVNKRTERRRKHSSLLNKQKEIISIPEGGNVVGSSFINCIEIKSASSEEEKNNEDGNKSPPTSLDTVEISD</sequence>
<comment type="caution">
    <text evidence="3">The sequence shown here is derived from an EMBL/GenBank/DDBJ whole genome shotgun (WGS) entry which is preliminary data.</text>
</comment>
<dbReference type="InterPro" id="IPR006640">
    <property type="entry name" value="SprT-like_domain"/>
</dbReference>
<dbReference type="Pfam" id="PF10263">
    <property type="entry name" value="SprT-like"/>
    <property type="match status" value="1"/>
</dbReference>
<keyword evidence="4" id="KW-1185">Reference proteome</keyword>
<feature type="compositionally biased region" description="Basic and acidic residues" evidence="1">
    <location>
        <begin position="328"/>
        <end position="338"/>
    </location>
</feature>
<dbReference type="Proteomes" id="UP000036987">
    <property type="component" value="Unassembled WGS sequence"/>
</dbReference>
<dbReference type="GO" id="GO:0003697">
    <property type="term" value="F:single-stranded DNA binding"/>
    <property type="evidence" value="ECO:0007669"/>
    <property type="project" value="InterPro"/>
</dbReference>
<dbReference type="PANTHER" id="PTHR21220">
    <property type="entry name" value="DNA-DEPENDENT METALLOPROTEASE SPRTN"/>
    <property type="match status" value="1"/>
</dbReference>
<evidence type="ECO:0000259" key="2">
    <source>
        <dbReference type="Pfam" id="PF10263"/>
    </source>
</evidence>
<evidence type="ECO:0000313" key="4">
    <source>
        <dbReference type="Proteomes" id="UP000036987"/>
    </source>
</evidence>
<evidence type="ECO:0000313" key="3">
    <source>
        <dbReference type="EMBL" id="KMZ73992.1"/>
    </source>
</evidence>
<dbReference type="GO" id="GO:0005634">
    <property type="term" value="C:nucleus"/>
    <property type="evidence" value="ECO:0000318"/>
    <property type="project" value="GO_Central"/>
</dbReference>
<proteinExistence type="predicted"/>
<reference evidence="4" key="1">
    <citation type="journal article" date="2016" name="Nature">
        <title>The genome of the seagrass Zostera marina reveals angiosperm adaptation to the sea.</title>
        <authorList>
            <person name="Olsen J.L."/>
            <person name="Rouze P."/>
            <person name="Verhelst B."/>
            <person name="Lin Y.-C."/>
            <person name="Bayer T."/>
            <person name="Collen J."/>
            <person name="Dattolo E."/>
            <person name="De Paoli E."/>
            <person name="Dittami S."/>
            <person name="Maumus F."/>
            <person name="Michel G."/>
            <person name="Kersting A."/>
            <person name="Lauritano C."/>
            <person name="Lohaus R."/>
            <person name="Toepel M."/>
            <person name="Tonon T."/>
            <person name="Vanneste K."/>
            <person name="Amirebrahimi M."/>
            <person name="Brakel J."/>
            <person name="Bostroem C."/>
            <person name="Chovatia M."/>
            <person name="Grimwood J."/>
            <person name="Jenkins J.W."/>
            <person name="Jueterbock A."/>
            <person name="Mraz A."/>
            <person name="Stam W.T."/>
            <person name="Tice H."/>
            <person name="Bornberg-Bauer E."/>
            <person name="Green P.J."/>
            <person name="Pearson G.A."/>
            <person name="Procaccini G."/>
            <person name="Duarte C.M."/>
            <person name="Schmutz J."/>
            <person name="Reusch T.B.H."/>
            <person name="Van de Peer Y."/>
        </authorList>
    </citation>
    <scope>NUCLEOTIDE SEQUENCE [LARGE SCALE GENOMIC DNA]</scope>
    <source>
        <strain evidence="4">cv. Finnish</strain>
    </source>
</reference>
<feature type="region of interest" description="Disordered" evidence="1">
    <location>
        <begin position="328"/>
        <end position="352"/>
    </location>
</feature>
<dbReference type="PANTHER" id="PTHR21220:SF0">
    <property type="entry name" value="DNA-DEPENDENT METALLOPROTEASE SPRTN"/>
    <property type="match status" value="1"/>
</dbReference>
<dbReference type="OrthoDB" id="5236983at2759"/>
<evidence type="ECO:0000256" key="1">
    <source>
        <dbReference type="SAM" id="MobiDB-lite"/>
    </source>
</evidence>
<dbReference type="InterPro" id="IPR044245">
    <property type="entry name" value="Spartan"/>
</dbReference>
<dbReference type="GO" id="GO:0004222">
    <property type="term" value="F:metalloendopeptidase activity"/>
    <property type="evidence" value="ECO:0007669"/>
    <property type="project" value="InterPro"/>
</dbReference>
<dbReference type="GO" id="GO:0031593">
    <property type="term" value="F:polyubiquitin modification-dependent protein binding"/>
    <property type="evidence" value="ECO:0000318"/>
    <property type="project" value="GO_Central"/>
</dbReference>
<dbReference type="EMBL" id="LFYR01000468">
    <property type="protein sequence ID" value="KMZ73992.1"/>
    <property type="molecule type" value="Genomic_DNA"/>
</dbReference>
<name>A0A0K9Q0G4_ZOSMR</name>
<accession>A0A0K9Q0G4</accession>
<protein>
    <recommendedName>
        <fullName evidence="2">SprT-like domain-containing protein</fullName>
    </recommendedName>
</protein>
<dbReference type="STRING" id="29655.A0A0K9Q0G4"/>
<dbReference type="GO" id="GO:0006974">
    <property type="term" value="P:DNA damage response"/>
    <property type="evidence" value="ECO:0000318"/>
    <property type="project" value="GO_Central"/>
</dbReference>
<dbReference type="AlphaFoldDB" id="A0A0K9Q0G4"/>
<organism evidence="3 4">
    <name type="scientific">Zostera marina</name>
    <name type="common">Eelgrass</name>
    <dbReference type="NCBI Taxonomy" id="29655"/>
    <lineage>
        <taxon>Eukaryota</taxon>
        <taxon>Viridiplantae</taxon>
        <taxon>Streptophyta</taxon>
        <taxon>Embryophyta</taxon>
        <taxon>Tracheophyta</taxon>
        <taxon>Spermatophyta</taxon>
        <taxon>Magnoliopsida</taxon>
        <taxon>Liliopsida</taxon>
        <taxon>Zosteraceae</taxon>
        <taxon>Zostera</taxon>
    </lineage>
</organism>
<gene>
    <name evidence="3" type="ORF">ZOSMA_137G00070</name>
</gene>